<proteinExistence type="predicted"/>
<reference evidence="2" key="1">
    <citation type="submission" date="2014-10" db="EMBL/GenBank/DDBJ databases">
        <authorList>
            <person name="King R."/>
        </authorList>
    </citation>
    <scope>NUCLEOTIDE SEQUENCE [LARGE SCALE GENOMIC DNA]</scope>
    <source>
        <strain evidence="2">A3/5</strain>
    </source>
</reference>
<protein>
    <submittedName>
        <fullName evidence="1">Uncharacterized protein</fullName>
    </submittedName>
</protein>
<organism evidence="1 2">
    <name type="scientific">Fusarium venenatum</name>
    <dbReference type="NCBI Taxonomy" id="56646"/>
    <lineage>
        <taxon>Eukaryota</taxon>
        <taxon>Fungi</taxon>
        <taxon>Dikarya</taxon>
        <taxon>Ascomycota</taxon>
        <taxon>Pezizomycotina</taxon>
        <taxon>Sordariomycetes</taxon>
        <taxon>Hypocreomycetidae</taxon>
        <taxon>Hypocreales</taxon>
        <taxon>Nectriaceae</taxon>
        <taxon>Fusarium</taxon>
    </lineage>
</organism>
<dbReference type="STRING" id="56646.A0A2L2TDE3"/>
<evidence type="ECO:0000313" key="1">
    <source>
        <dbReference type="EMBL" id="CEI66053.1"/>
    </source>
</evidence>
<dbReference type="OrthoDB" id="5282002at2759"/>
<dbReference type="GeneID" id="37254206"/>
<keyword evidence="2" id="KW-1185">Reference proteome</keyword>
<dbReference type="RefSeq" id="XP_025589770.1">
    <property type="nucleotide sequence ID" value="XM_025730668.2"/>
</dbReference>
<dbReference type="AlphaFoldDB" id="A0A2L2TDE3"/>
<dbReference type="Proteomes" id="UP000245910">
    <property type="component" value="Chromosome I"/>
</dbReference>
<sequence>MSPLLETPSTNPHATLITLFMNVVDENLTQDEQVADAAVESPSSKCLLQFLPLTRPRVGKYDPDVVKLVHARDHVRDFDYIFDRISYTFMFSEFPRYIGVAMKEKQTIVEKWPYRLKLEPEQKGSKEAFDLLMRGGTSGKELYLEWRRSSD</sequence>
<accession>A0A2L2TDE3</accession>
<dbReference type="EMBL" id="LN649229">
    <property type="protein sequence ID" value="CEI66053.1"/>
    <property type="molecule type" value="Genomic_DNA"/>
</dbReference>
<evidence type="ECO:0000313" key="2">
    <source>
        <dbReference type="Proteomes" id="UP000245910"/>
    </source>
</evidence>
<name>A0A2L2TDE3_9HYPO</name>
<dbReference type="KEGG" id="fvn:FVRRES_02565"/>